<dbReference type="OrthoDB" id="10059102at2759"/>
<keyword evidence="7" id="KW-1015">Disulfide bond</keyword>
<evidence type="ECO:0000256" key="2">
    <source>
        <dbReference type="ARBA" id="ARBA00022670"/>
    </source>
</evidence>
<feature type="signal peptide" evidence="9">
    <location>
        <begin position="1"/>
        <end position="19"/>
    </location>
</feature>
<evidence type="ECO:0000256" key="3">
    <source>
        <dbReference type="ARBA" id="ARBA00022729"/>
    </source>
</evidence>
<dbReference type="InterPro" id="IPR018114">
    <property type="entry name" value="TRYPSIN_HIS"/>
</dbReference>
<dbReference type="InterPro" id="IPR033116">
    <property type="entry name" value="TRYPSIN_SER"/>
</dbReference>
<dbReference type="SUPFAM" id="SSF50494">
    <property type="entry name" value="Trypsin-like serine proteases"/>
    <property type="match status" value="1"/>
</dbReference>
<feature type="chain" id="PRO_5004336841" evidence="9">
    <location>
        <begin position="20"/>
        <end position="265"/>
    </location>
</feature>
<organism evidence="11">
    <name type="scientific">Ctenocephalides felis</name>
    <name type="common">Cat flea</name>
    <dbReference type="NCBI Taxonomy" id="7515"/>
    <lineage>
        <taxon>Eukaryota</taxon>
        <taxon>Metazoa</taxon>
        <taxon>Ecdysozoa</taxon>
        <taxon>Arthropoda</taxon>
        <taxon>Hexapoda</taxon>
        <taxon>Insecta</taxon>
        <taxon>Pterygota</taxon>
        <taxon>Neoptera</taxon>
        <taxon>Endopterygota</taxon>
        <taxon>Siphonaptera</taxon>
        <taxon>Pulicidae</taxon>
        <taxon>Archaeopsyllinae</taxon>
        <taxon>Ctenocephalides</taxon>
    </lineage>
</organism>
<dbReference type="PANTHER" id="PTHR24276">
    <property type="entry name" value="POLYSERASE-RELATED"/>
    <property type="match status" value="1"/>
</dbReference>
<evidence type="ECO:0000256" key="1">
    <source>
        <dbReference type="ARBA" id="ARBA00007664"/>
    </source>
</evidence>
<feature type="domain" description="Peptidase S1" evidence="10">
    <location>
        <begin position="29"/>
        <end position="264"/>
    </location>
</feature>
<dbReference type="InterPro" id="IPR001314">
    <property type="entry name" value="Peptidase_S1A"/>
</dbReference>
<keyword evidence="6" id="KW-0865">Zymogen</keyword>
<evidence type="ECO:0000256" key="6">
    <source>
        <dbReference type="ARBA" id="ARBA00023145"/>
    </source>
</evidence>
<name>Q9XY55_CTEFE</name>
<evidence type="ECO:0000313" key="11">
    <source>
        <dbReference type="EMBL" id="AAD21833.1"/>
    </source>
</evidence>
<dbReference type="GO" id="GO:0004252">
    <property type="term" value="F:serine-type endopeptidase activity"/>
    <property type="evidence" value="ECO:0007669"/>
    <property type="project" value="InterPro"/>
</dbReference>
<comment type="similarity">
    <text evidence="1">Belongs to the peptidase S1 family.</text>
</comment>
<gene>
    <name evidence="11" type="primary">SP-28</name>
</gene>
<dbReference type="InterPro" id="IPR050430">
    <property type="entry name" value="Peptidase_S1"/>
</dbReference>
<dbReference type="PROSITE" id="PS50240">
    <property type="entry name" value="TRYPSIN_DOM"/>
    <property type="match status" value="1"/>
</dbReference>
<dbReference type="Pfam" id="PF00089">
    <property type="entry name" value="Trypsin"/>
    <property type="match status" value="1"/>
</dbReference>
<dbReference type="PROSITE" id="PS00135">
    <property type="entry name" value="TRYPSIN_SER"/>
    <property type="match status" value="1"/>
</dbReference>
<dbReference type="InterPro" id="IPR009003">
    <property type="entry name" value="Peptidase_S1_PA"/>
</dbReference>
<dbReference type="PRINTS" id="PR00722">
    <property type="entry name" value="CHYMOTRYPSIN"/>
</dbReference>
<evidence type="ECO:0000259" key="10">
    <source>
        <dbReference type="PROSITE" id="PS50240"/>
    </source>
</evidence>
<keyword evidence="5 8" id="KW-0720">Serine protease</keyword>
<dbReference type="InterPro" id="IPR001254">
    <property type="entry name" value="Trypsin_dom"/>
</dbReference>
<dbReference type="PROSITE" id="PS00134">
    <property type="entry name" value="TRYPSIN_HIS"/>
    <property type="match status" value="1"/>
</dbReference>
<dbReference type="FunFam" id="2.40.10.10:FF:000077">
    <property type="entry name" value="Predicted protein"/>
    <property type="match status" value="1"/>
</dbReference>
<keyword evidence="2 8" id="KW-0645">Protease</keyword>
<evidence type="ECO:0000256" key="9">
    <source>
        <dbReference type="SAM" id="SignalP"/>
    </source>
</evidence>
<dbReference type="Gene3D" id="2.40.10.10">
    <property type="entry name" value="Trypsin-like serine proteases"/>
    <property type="match status" value="2"/>
</dbReference>
<keyword evidence="4 8" id="KW-0378">Hydrolase</keyword>
<evidence type="ECO:0000256" key="7">
    <source>
        <dbReference type="ARBA" id="ARBA00023157"/>
    </source>
</evidence>
<dbReference type="AlphaFoldDB" id="Q9XY55"/>
<dbReference type="InterPro" id="IPR043504">
    <property type="entry name" value="Peptidase_S1_PA_chymotrypsin"/>
</dbReference>
<dbReference type="MEROPS" id="S01.424"/>
<sequence>MMKLLVVFAIFAQISFVFGNNVTEFDDRIVGGEDVDISTCGWQISFQSENLHFCGGSIIAPKWILTAAHCVEWLKKPLKDITVRIGSSIRNKGGRVHKVIDFHMHPSYNKRADYDFDVAVLELEKPVSYTVCTVVSVDLAESGTEVKPGAILSVTGWGATKEGGGGTLQLQGVKVPAISPKDCAKGYPPSGGKDKITDSMLCAGLPEGGKDSCQGDSGGPLVDENRKQVGVVSWGQGCARPGKPGIYAKVSHPEIRKFIEKYANV</sequence>
<keyword evidence="3 9" id="KW-0732">Signal</keyword>
<dbReference type="GO" id="GO:0006508">
    <property type="term" value="P:proteolysis"/>
    <property type="evidence" value="ECO:0007669"/>
    <property type="project" value="UniProtKB-KW"/>
</dbReference>
<reference evidence="11" key="1">
    <citation type="journal article" date="1999" name="Insect Mol. Biol.">
        <title>Cloning of a family of serine protease genes from the cat flea Ctenocephalides felis.</title>
        <authorList>
            <person name="Gaines P.J."/>
            <person name="Sampson C.M."/>
            <person name="Rushlow K.E."/>
            <person name="Stiegler G.L."/>
        </authorList>
    </citation>
    <scope>NUCLEOTIDE SEQUENCE</scope>
</reference>
<accession>Q9XY55</accession>
<dbReference type="CDD" id="cd00190">
    <property type="entry name" value="Tryp_SPc"/>
    <property type="match status" value="1"/>
</dbReference>
<proteinExistence type="evidence at transcript level"/>
<dbReference type="SMART" id="SM00020">
    <property type="entry name" value="Tryp_SPc"/>
    <property type="match status" value="1"/>
</dbReference>
<evidence type="ECO:0000256" key="8">
    <source>
        <dbReference type="RuleBase" id="RU363034"/>
    </source>
</evidence>
<protein>
    <submittedName>
        <fullName evidence="11">Trypsin-like serine protease</fullName>
    </submittedName>
</protein>
<dbReference type="PANTHER" id="PTHR24276:SF91">
    <property type="entry name" value="AT26814P-RELATED"/>
    <property type="match status" value="1"/>
</dbReference>
<dbReference type="EMBL" id="AF053913">
    <property type="protein sequence ID" value="AAD21833.1"/>
    <property type="molecule type" value="mRNA"/>
</dbReference>
<evidence type="ECO:0000256" key="4">
    <source>
        <dbReference type="ARBA" id="ARBA00022801"/>
    </source>
</evidence>
<evidence type="ECO:0000256" key="5">
    <source>
        <dbReference type="ARBA" id="ARBA00022825"/>
    </source>
</evidence>